<accession>A0A3M0KYI8</accession>
<proteinExistence type="predicted"/>
<evidence type="ECO:0000313" key="2">
    <source>
        <dbReference type="Proteomes" id="UP000269221"/>
    </source>
</evidence>
<reference evidence="1 2" key="1">
    <citation type="submission" date="2018-07" db="EMBL/GenBank/DDBJ databases">
        <title>A high quality draft genome assembly of the barn swallow (H. rustica rustica).</title>
        <authorList>
            <person name="Formenti G."/>
            <person name="Chiara M."/>
            <person name="Poveda L."/>
            <person name="Francoijs K.-J."/>
            <person name="Bonisoli-Alquati A."/>
            <person name="Canova L."/>
            <person name="Gianfranceschi L."/>
            <person name="Horner D.S."/>
            <person name="Saino N."/>
        </authorList>
    </citation>
    <scope>NUCLEOTIDE SEQUENCE [LARGE SCALE GENOMIC DNA]</scope>
    <source>
        <strain evidence="1">Chelidonia</strain>
        <tissue evidence="1">Blood</tissue>
    </source>
</reference>
<evidence type="ECO:0000313" key="1">
    <source>
        <dbReference type="EMBL" id="RMC17761.1"/>
    </source>
</evidence>
<gene>
    <name evidence="1" type="ORF">DUI87_05426</name>
</gene>
<keyword evidence="2" id="KW-1185">Reference proteome</keyword>
<sequence>MEQADQLSRRKDKQGRSLQYFGTFNKPDSCEDLIPFFGLLISAPLCNSSSPPNSRMVHFCEQNIKQKQQEAYIDSQGAPDKHNHKGEACKKWKQRQLTQRHSAQACKAGVRKAKARLELNLMSYMKCNQKGFYKYVSMEQEKT</sequence>
<dbReference type="Proteomes" id="UP000269221">
    <property type="component" value="Unassembled WGS sequence"/>
</dbReference>
<dbReference type="AlphaFoldDB" id="A0A3M0KYI8"/>
<dbReference type="EMBL" id="QRBI01000098">
    <property type="protein sequence ID" value="RMC17761.1"/>
    <property type="molecule type" value="Genomic_DNA"/>
</dbReference>
<comment type="caution">
    <text evidence="1">The sequence shown here is derived from an EMBL/GenBank/DDBJ whole genome shotgun (WGS) entry which is preliminary data.</text>
</comment>
<protein>
    <submittedName>
        <fullName evidence="1">Uncharacterized protein</fullName>
    </submittedName>
</protein>
<name>A0A3M0KYI8_HIRRU</name>
<organism evidence="1 2">
    <name type="scientific">Hirundo rustica rustica</name>
    <dbReference type="NCBI Taxonomy" id="333673"/>
    <lineage>
        <taxon>Eukaryota</taxon>
        <taxon>Metazoa</taxon>
        <taxon>Chordata</taxon>
        <taxon>Craniata</taxon>
        <taxon>Vertebrata</taxon>
        <taxon>Euteleostomi</taxon>
        <taxon>Archelosauria</taxon>
        <taxon>Archosauria</taxon>
        <taxon>Dinosauria</taxon>
        <taxon>Saurischia</taxon>
        <taxon>Theropoda</taxon>
        <taxon>Coelurosauria</taxon>
        <taxon>Aves</taxon>
        <taxon>Neognathae</taxon>
        <taxon>Neoaves</taxon>
        <taxon>Telluraves</taxon>
        <taxon>Australaves</taxon>
        <taxon>Passeriformes</taxon>
        <taxon>Sylvioidea</taxon>
        <taxon>Hirundinidae</taxon>
        <taxon>Hirundo</taxon>
    </lineage>
</organism>